<proteinExistence type="predicted"/>
<dbReference type="EMBL" id="CP012747">
    <property type="protein sequence ID" value="ALL67614.1"/>
    <property type="molecule type" value="Genomic_DNA"/>
</dbReference>
<evidence type="ECO:0000313" key="2">
    <source>
        <dbReference type="Proteomes" id="UP000019146"/>
    </source>
</evidence>
<dbReference type="Proteomes" id="UP000019146">
    <property type="component" value="Chromosome 2"/>
</dbReference>
<reference evidence="1 2" key="1">
    <citation type="journal article" date="2014" name="Genome Announc.">
        <title>Draft Genome Sequence of the Haloacid-Degrading Burkholderia caribensis Strain MBA4.</title>
        <authorList>
            <person name="Pan Y."/>
            <person name="Kong K.F."/>
            <person name="Tsang J.S."/>
        </authorList>
    </citation>
    <scope>NUCLEOTIDE SEQUENCE [LARGE SCALE GENOMIC DNA]</scope>
    <source>
        <strain evidence="1 2">MBA4</strain>
    </source>
</reference>
<accession>A0A0P0RGW1</accession>
<dbReference type="KEGG" id="bcai:K788_0007644"/>
<name>A0A0P0RGW1_9BURK</name>
<gene>
    <name evidence="1" type="ORF">K788_0007644</name>
</gene>
<dbReference type="AlphaFoldDB" id="A0A0P0RGW1"/>
<organism evidence="1 2">
    <name type="scientific">Paraburkholderia caribensis MBA4</name>
    <dbReference type="NCBI Taxonomy" id="1323664"/>
    <lineage>
        <taxon>Bacteria</taxon>
        <taxon>Pseudomonadati</taxon>
        <taxon>Pseudomonadota</taxon>
        <taxon>Betaproteobacteria</taxon>
        <taxon>Burkholderiales</taxon>
        <taxon>Burkholderiaceae</taxon>
        <taxon>Paraburkholderia</taxon>
    </lineage>
</organism>
<protein>
    <submittedName>
        <fullName evidence="1">Uncharacterized protein</fullName>
    </submittedName>
</protein>
<sequence length="37" mass="4393">MSSIPTFMVHSKEELKIEKNNLISLILQEQFQSIPRY</sequence>
<evidence type="ECO:0000313" key="1">
    <source>
        <dbReference type="EMBL" id="ALL67614.1"/>
    </source>
</evidence>